<dbReference type="SUPFAM" id="SSF88946">
    <property type="entry name" value="Sigma2 domain of RNA polymerase sigma factors"/>
    <property type="match status" value="1"/>
</dbReference>
<dbReference type="PANTHER" id="PTHR43133:SF8">
    <property type="entry name" value="RNA POLYMERASE SIGMA FACTOR HI_1459-RELATED"/>
    <property type="match status" value="1"/>
</dbReference>
<sequence>MRTVNPFGQNNYSDQKDLELIHLAVNGNRNSLSKLIENHQQYIFNIALKMVNNIADAEDITQEILIKLVTNLSQYDSTKGRFRTWLYRITFNHFLNIKKQKYETLVTSFDVFFDYIRETPEIQLTQAEEKEMQQEIEESKVSCMAGMLMCLDREQRLIYIVGELFEIDHNLGSEIFNISPANFRKKLSRARNDLYQWMHNKCGLVNTNNPCRCPKKTKGFIANGWVNPEDLKWQSNYQKRIIDFSERNLEETLMTIDDIYAKLYKEHPFKISQKTENIVEKIINNNNLKNTFNLEE</sequence>
<evidence type="ECO:0000313" key="6">
    <source>
        <dbReference type="EMBL" id="MFD2188270.1"/>
    </source>
</evidence>
<keyword evidence="2" id="KW-0731">Sigma factor</keyword>
<keyword evidence="3" id="KW-0238">DNA-binding</keyword>
<accession>A0ABW5B0U8</accession>
<protein>
    <submittedName>
        <fullName evidence="6">RNA polymerase sigma factor</fullName>
    </submittedName>
</protein>
<dbReference type="EMBL" id="JBHUHY010000016">
    <property type="protein sequence ID" value="MFD2188270.1"/>
    <property type="molecule type" value="Genomic_DNA"/>
</dbReference>
<name>A0ABW5B0U8_9FLAO</name>
<evidence type="ECO:0000259" key="5">
    <source>
        <dbReference type="Pfam" id="PF04542"/>
    </source>
</evidence>
<dbReference type="RefSeq" id="WP_378321295.1">
    <property type="nucleotide sequence ID" value="NZ_JBHUHY010000016.1"/>
</dbReference>
<evidence type="ECO:0000313" key="7">
    <source>
        <dbReference type="Proteomes" id="UP001597344"/>
    </source>
</evidence>
<evidence type="ECO:0000256" key="2">
    <source>
        <dbReference type="ARBA" id="ARBA00023082"/>
    </source>
</evidence>
<proteinExistence type="predicted"/>
<dbReference type="Pfam" id="PF04542">
    <property type="entry name" value="Sigma70_r2"/>
    <property type="match status" value="1"/>
</dbReference>
<keyword evidence="4" id="KW-0804">Transcription</keyword>
<dbReference type="Proteomes" id="UP001597344">
    <property type="component" value="Unassembled WGS sequence"/>
</dbReference>
<dbReference type="PANTHER" id="PTHR43133">
    <property type="entry name" value="RNA POLYMERASE ECF-TYPE SIGMA FACTO"/>
    <property type="match status" value="1"/>
</dbReference>
<evidence type="ECO:0000256" key="3">
    <source>
        <dbReference type="ARBA" id="ARBA00023125"/>
    </source>
</evidence>
<keyword evidence="7" id="KW-1185">Reference proteome</keyword>
<dbReference type="InterPro" id="IPR039425">
    <property type="entry name" value="RNA_pol_sigma-70-like"/>
</dbReference>
<keyword evidence="1" id="KW-0805">Transcription regulation</keyword>
<feature type="domain" description="RNA polymerase sigma-70 region 2" evidence="5">
    <location>
        <begin position="35"/>
        <end position="96"/>
    </location>
</feature>
<dbReference type="InterPro" id="IPR007627">
    <property type="entry name" value="RNA_pol_sigma70_r2"/>
</dbReference>
<reference evidence="7" key="1">
    <citation type="journal article" date="2019" name="Int. J. Syst. Evol. Microbiol.">
        <title>The Global Catalogue of Microorganisms (GCM) 10K type strain sequencing project: providing services to taxonomists for standard genome sequencing and annotation.</title>
        <authorList>
            <consortium name="The Broad Institute Genomics Platform"/>
            <consortium name="The Broad Institute Genome Sequencing Center for Infectious Disease"/>
            <person name="Wu L."/>
            <person name="Ma J."/>
        </authorList>
    </citation>
    <scope>NUCLEOTIDE SEQUENCE [LARGE SCALE GENOMIC DNA]</scope>
    <source>
        <strain evidence="7">DT92</strain>
    </source>
</reference>
<comment type="caution">
    <text evidence="6">The sequence shown here is derived from an EMBL/GenBank/DDBJ whole genome shotgun (WGS) entry which is preliminary data.</text>
</comment>
<dbReference type="Gene3D" id="1.10.1740.10">
    <property type="match status" value="1"/>
</dbReference>
<dbReference type="InterPro" id="IPR013325">
    <property type="entry name" value="RNA_pol_sigma_r2"/>
</dbReference>
<evidence type="ECO:0000256" key="4">
    <source>
        <dbReference type="ARBA" id="ARBA00023163"/>
    </source>
</evidence>
<dbReference type="NCBIfam" id="TIGR02937">
    <property type="entry name" value="sigma70-ECF"/>
    <property type="match status" value="1"/>
</dbReference>
<gene>
    <name evidence="6" type="ORF">ACFSJT_15810</name>
</gene>
<evidence type="ECO:0000256" key="1">
    <source>
        <dbReference type="ARBA" id="ARBA00023015"/>
    </source>
</evidence>
<organism evidence="6 7">
    <name type="scientific">Aquimarina celericrescens</name>
    <dbReference type="NCBI Taxonomy" id="1964542"/>
    <lineage>
        <taxon>Bacteria</taxon>
        <taxon>Pseudomonadati</taxon>
        <taxon>Bacteroidota</taxon>
        <taxon>Flavobacteriia</taxon>
        <taxon>Flavobacteriales</taxon>
        <taxon>Flavobacteriaceae</taxon>
        <taxon>Aquimarina</taxon>
    </lineage>
</organism>
<dbReference type="InterPro" id="IPR014284">
    <property type="entry name" value="RNA_pol_sigma-70_dom"/>
</dbReference>